<comment type="caution">
    <text evidence="2">The sequence shown here is derived from an EMBL/GenBank/DDBJ whole genome shotgun (WGS) entry which is preliminary data.</text>
</comment>
<name>A0ABR2HGG9_9EUKA</name>
<dbReference type="InterPro" id="IPR008979">
    <property type="entry name" value="Galactose-bd-like_sf"/>
</dbReference>
<dbReference type="InterPro" id="IPR000421">
    <property type="entry name" value="FA58C"/>
</dbReference>
<protein>
    <recommendedName>
        <fullName evidence="1">F5/8 type C domain-containing protein</fullName>
    </recommendedName>
</protein>
<evidence type="ECO:0000313" key="3">
    <source>
        <dbReference type="Proteomes" id="UP001470230"/>
    </source>
</evidence>
<sequence>MSQNNQIRLRKSCVLGIPIQSFEKDFSFIVNGKEFRTNRLVADLLSPNICQIHQIDPTSNIFEFNTKNNGDFSNILSLINFKPNDFLENELPFVLEVLEILGTELLEIYELNEFKEMSNDNIITLINKHKKYGQFYSKQLGEEITFISSHFFELCEKKEEDLINLDINILQSILNNPKLKANDEDQLLRFVNKLYSKNPDNSFLYETILFSNVSNETMEEFASLFDINDITGGIWHRLTERLTNKKIKSDRYAEFKHLKEIPYQEGQQFSGIIKYLRDKTSNKIDNEIVISHSSIRNSGQEASNVVLYERSDKYFCSGNNPDSWICFEFKKHRIILTGYQIQTTSWCSNWNPKSWIVEGSLDGDDWKNLDEQKDYPYLKEYDHTCNFTLDNHTKLGCKFIRFRQTGPNWNNSNNFSLRHVELYGNIYEI</sequence>
<dbReference type="EMBL" id="JAPFFF010000028">
    <property type="protein sequence ID" value="KAK8846924.1"/>
    <property type="molecule type" value="Genomic_DNA"/>
</dbReference>
<keyword evidence="3" id="KW-1185">Reference proteome</keyword>
<organism evidence="2 3">
    <name type="scientific">Tritrichomonas musculus</name>
    <dbReference type="NCBI Taxonomy" id="1915356"/>
    <lineage>
        <taxon>Eukaryota</taxon>
        <taxon>Metamonada</taxon>
        <taxon>Parabasalia</taxon>
        <taxon>Tritrichomonadida</taxon>
        <taxon>Tritrichomonadidae</taxon>
        <taxon>Tritrichomonas</taxon>
    </lineage>
</organism>
<dbReference type="Gene3D" id="2.60.120.260">
    <property type="entry name" value="Galactose-binding domain-like"/>
    <property type="match status" value="1"/>
</dbReference>
<accession>A0ABR2HGG9</accession>
<gene>
    <name evidence="2" type="ORF">M9Y10_019493</name>
</gene>
<dbReference type="SUPFAM" id="SSF49785">
    <property type="entry name" value="Galactose-binding domain-like"/>
    <property type="match status" value="1"/>
</dbReference>
<proteinExistence type="predicted"/>
<dbReference type="Proteomes" id="UP001470230">
    <property type="component" value="Unassembled WGS sequence"/>
</dbReference>
<reference evidence="2 3" key="1">
    <citation type="submission" date="2024-04" db="EMBL/GenBank/DDBJ databases">
        <title>Tritrichomonas musculus Genome.</title>
        <authorList>
            <person name="Alves-Ferreira E."/>
            <person name="Grigg M."/>
            <person name="Lorenzi H."/>
            <person name="Galac M."/>
        </authorList>
    </citation>
    <scope>NUCLEOTIDE SEQUENCE [LARGE SCALE GENOMIC DNA]</scope>
    <source>
        <strain evidence="2 3">EAF2021</strain>
    </source>
</reference>
<feature type="domain" description="F5/8 type C" evidence="1">
    <location>
        <begin position="293"/>
        <end position="419"/>
    </location>
</feature>
<dbReference type="Pfam" id="PF00754">
    <property type="entry name" value="F5_F8_type_C"/>
    <property type="match status" value="1"/>
</dbReference>
<evidence type="ECO:0000313" key="2">
    <source>
        <dbReference type="EMBL" id="KAK8846924.1"/>
    </source>
</evidence>
<evidence type="ECO:0000259" key="1">
    <source>
        <dbReference type="Pfam" id="PF00754"/>
    </source>
</evidence>